<dbReference type="OrthoDB" id="1634442at2"/>
<dbReference type="Proteomes" id="UP000254337">
    <property type="component" value="Chromosome"/>
</dbReference>
<dbReference type="EMBL" id="CP029462">
    <property type="protein sequence ID" value="AXL21841.1"/>
    <property type="molecule type" value="Genomic_DNA"/>
</dbReference>
<keyword evidence="2" id="KW-1185">Reference proteome</keyword>
<reference evidence="1 2" key="1">
    <citation type="submission" date="2018-05" db="EMBL/GenBank/DDBJ databases">
        <title>Complete genome sequence of Megasphaera sp. AJH120T, isolated from the ceca of a chicken.</title>
        <authorList>
            <person name="Maki J."/>
            <person name="Looft T."/>
        </authorList>
    </citation>
    <scope>NUCLEOTIDE SEQUENCE [LARGE SCALE GENOMIC DNA]</scope>
    <source>
        <strain evidence="1 2">AJH120</strain>
    </source>
</reference>
<accession>A0A346B148</accession>
<dbReference type="RefSeq" id="WP_107196347.1">
    <property type="nucleotide sequence ID" value="NZ_CP029462.1"/>
</dbReference>
<sequence length="199" mass="22250">MESMEIAKAETLKAISFLQLAYSRELSKDQLKFYVEMLVDIPPAILETAVRKLINDSKFLPTIAEIRSAAATLEGLACGTAELDADEAWGQVQRAIHSVGYYNRPEFDSEALMETVDSLGWQEICMTPVEDTPILRAQFRRAYEQNLARRAEKKEFRRAIIQGGNQKKIAGAVRMLKEKMNMNQPGGTTPPRLTGGNTP</sequence>
<evidence type="ECO:0000313" key="2">
    <source>
        <dbReference type="Proteomes" id="UP000254337"/>
    </source>
</evidence>
<gene>
    <name evidence="1" type="ORF">DKB62_09845</name>
</gene>
<name>A0A346B148_9FIRM</name>
<dbReference type="KEGG" id="meg:DKB62_09845"/>
<proteinExistence type="predicted"/>
<dbReference type="AlphaFoldDB" id="A0A346B148"/>
<protein>
    <submittedName>
        <fullName evidence="1">Uncharacterized protein</fullName>
    </submittedName>
</protein>
<evidence type="ECO:0000313" key="1">
    <source>
        <dbReference type="EMBL" id="AXL21841.1"/>
    </source>
</evidence>
<dbReference type="Gene3D" id="1.10.8.200">
    <property type="entry name" value="Replisome organizer (g39p helicase loader/inhibitor protein)"/>
    <property type="match status" value="1"/>
</dbReference>
<organism evidence="1 2">
    <name type="scientific">Megasphaera stantonii</name>
    <dbReference type="NCBI Taxonomy" id="2144175"/>
    <lineage>
        <taxon>Bacteria</taxon>
        <taxon>Bacillati</taxon>
        <taxon>Bacillota</taxon>
        <taxon>Negativicutes</taxon>
        <taxon>Veillonellales</taxon>
        <taxon>Veillonellaceae</taxon>
        <taxon>Megasphaera</taxon>
    </lineage>
</organism>